<dbReference type="EMBL" id="AP017928">
    <property type="protein sequence ID" value="BBA36783.1"/>
    <property type="molecule type" value="Genomic_DNA"/>
</dbReference>
<protein>
    <recommendedName>
        <fullName evidence="14">Zinc metalloprotease</fullName>
    </recommendedName>
</protein>
<dbReference type="Proteomes" id="UP000266313">
    <property type="component" value="Chromosome"/>
</dbReference>
<dbReference type="GO" id="GO:0006508">
    <property type="term" value="P:proteolysis"/>
    <property type="evidence" value="ECO:0007669"/>
    <property type="project" value="UniProtKB-KW"/>
</dbReference>
<comment type="subcellular location">
    <subcellularLocation>
        <location evidence="1 14">Cell membrane</location>
        <topology evidence="1 14">Multi-pass membrane protein</topology>
    </subcellularLocation>
</comment>
<dbReference type="AlphaFoldDB" id="A0A250KYM4"/>
<dbReference type="InterPro" id="IPR000644">
    <property type="entry name" value="CBS_dom"/>
</dbReference>
<dbReference type="CDD" id="cd06164">
    <property type="entry name" value="S2P-M50_SpoIVFB_CBS"/>
    <property type="match status" value="1"/>
</dbReference>
<feature type="transmembrane region" description="Helical" evidence="14">
    <location>
        <begin position="21"/>
        <end position="42"/>
    </location>
</feature>
<evidence type="ECO:0000256" key="17">
    <source>
        <dbReference type="PROSITE-ProRule" id="PRU00703"/>
    </source>
</evidence>
<evidence type="ECO:0000256" key="6">
    <source>
        <dbReference type="ARBA" id="ARBA00022723"/>
    </source>
</evidence>
<dbReference type="GO" id="GO:0005886">
    <property type="term" value="C:plasma membrane"/>
    <property type="evidence" value="ECO:0007669"/>
    <property type="project" value="UniProtKB-SubCell"/>
</dbReference>
<feature type="active site" evidence="15">
    <location>
        <position position="70"/>
    </location>
</feature>
<keyword evidence="9 14" id="KW-0862">Zinc</keyword>
<evidence type="ECO:0000256" key="12">
    <source>
        <dbReference type="ARBA" id="ARBA00023122"/>
    </source>
</evidence>
<comment type="cofactor">
    <cofactor evidence="14 16">
        <name>Zn(2+)</name>
        <dbReference type="ChEBI" id="CHEBI:29105"/>
    </cofactor>
    <text evidence="14 16">Binds 1 zinc ion per subunit.</text>
</comment>
<dbReference type="GO" id="GO:0046872">
    <property type="term" value="F:metal ion binding"/>
    <property type="evidence" value="ECO:0007669"/>
    <property type="project" value="UniProtKB-UniRule"/>
</dbReference>
<keyword evidence="3 14" id="KW-1003">Cell membrane</keyword>
<dbReference type="OrthoDB" id="8772544at2"/>
<organism evidence="19 20">
    <name type="scientific">Methylocaldum marinum</name>
    <dbReference type="NCBI Taxonomy" id="1432792"/>
    <lineage>
        <taxon>Bacteria</taxon>
        <taxon>Pseudomonadati</taxon>
        <taxon>Pseudomonadota</taxon>
        <taxon>Gammaproteobacteria</taxon>
        <taxon>Methylococcales</taxon>
        <taxon>Methylococcaceae</taxon>
        <taxon>Methylocaldum</taxon>
    </lineage>
</organism>
<accession>A0A250KYM4</accession>
<evidence type="ECO:0000313" key="19">
    <source>
        <dbReference type="EMBL" id="BBA36783.1"/>
    </source>
</evidence>
<evidence type="ECO:0000256" key="16">
    <source>
        <dbReference type="PIRSR" id="PIRSR006404-2"/>
    </source>
</evidence>
<dbReference type="InterPro" id="IPR008915">
    <property type="entry name" value="Peptidase_M50"/>
</dbReference>
<dbReference type="InterPro" id="IPR046342">
    <property type="entry name" value="CBS_dom_sf"/>
</dbReference>
<evidence type="ECO:0000256" key="10">
    <source>
        <dbReference type="ARBA" id="ARBA00022989"/>
    </source>
</evidence>
<keyword evidence="11 14" id="KW-0482">Metalloprotease</keyword>
<feature type="binding site" evidence="16">
    <location>
        <position position="69"/>
    </location>
    <ligand>
        <name>Zn(2+)</name>
        <dbReference type="ChEBI" id="CHEBI:29105"/>
        <note>catalytic</note>
    </ligand>
</feature>
<evidence type="ECO:0000259" key="18">
    <source>
        <dbReference type="PROSITE" id="PS51371"/>
    </source>
</evidence>
<dbReference type="KEGG" id="mmai:sS8_4860"/>
<dbReference type="PANTHER" id="PTHR39188">
    <property type="entry name" value="MEMBRANE-ASSOCIATED ZINC METALLOPROTEASE M50B"/>
    <property type="match status" value="1"/>
</dbReference>
<keyword evidence="20" id="KW-1185">Reference proteome</keyword>
<evidence type="ECO:0000256" key="1">
    <source>
        <dbReference type="ARBA" id="ARBA00004651"/>
    </source>
</evidence>
<comment type="similarity">
    <text evidence="2 14">Belongs to the peptidase M50B family.</text>
</comment>
<feature type="transmembrane region" description="Helical" evidence="14">
    <location>
        <begin position="154"/>
        <end position="174"/>
    </location>
</feature>
<gene>
    <name evidence="19" type="ORF">sS8_4860</name>
</gene>
<dbReference type="PANTHER" id="PTHR39188:SF3">
    <property type="entry name" value="STAGE IV SPORULATION PROTEIN FB"/>
    <property type="match status" value="1"/>
</dbReference>
<dbReference type="Gene3D" id="3.10.580.10">
    <property type="entry name" value="CBS-domain"/>
    <property type="match status" value="1"/>
</dbReference>
<keyword evidence="5 14" id="KW-0812">Transmembrane</keyword>
<feature type="transmembrane region" description="Helical" evidence="14">
    <location>
        <begin position="229"/>
        <end position="247"/>
    </location>
</feature>
<dbReference type="PROSITE" id="PS51371">
    <property type="entry name" value="CBS"/>
    <property type="match status" value="1"/>
</dbReference>
<feature type="binding site" evidence="16">
    <location>
        <position position="73"/>
    </location>
    <ligand>
        <name>Zn(2+)</name>
        <dbReference type="ChEBI" id="CHEBI:29105"/>
        <note>catalytic</note>
    </ligand>
</feature>
<evidence type="ECO:0000256" key="13">
    <source>
        <dbReference type="ARBA" id="ARBA00023136"/>
    </source>
</evidence>
<dbReference type="RefSeq" id="WP_119631901.1">
    <property type="nucleotide sequence ID" value="NZ_AP017928.1"/>
</dbReference>
<dbReference type="SUPFAM" id="SSF54631">
    <property type="entry name" value="CBS-domain pair"/>
    <property type="match status" value="1"/>
</dbReference>
<name>A0A250KYM4_9GAMM</name>
<reference evidence="19 20" key="1">
    <citation type="submission" date="2016-12" db="EMBL/GenBank/DDBJ databases">
        <title>Genome sequencing of Methylocaldum marinum.</title>
        <authorList>
            <person name="Takeuchi M."/>
            <person name="Kamagata Y."/>
            <person name="Hiraoka S."/>
            <person name="Oshima K."/>
            <person name="Hattori M."/>
            <person name="Iwasaki W."/>
        </authorList>
    </citation>
    <scope>NUCLEOTIDE SEQUENCE [LARGE SCALE GENOMIC DNA]</scope>
    <source>
        <strain evidence="19 20">S8</strain>
    </source>
</reference>
<dbReference type="PIRSF" id="PIRSF006404">
    <property type="entry name" value="UCP006404_Pept_M50_CBS"/>
    <property type="match status" value="1"/>
</dbReference>
<proteinExistence type="inferred from homology"/>
<keyword evidence="7" id="KW-0677">Repeat</keyword>
<feature type="domain" description="CBS" evidence="18">
    <location>
        <begin position="336"/>
        <end position="395"/>
    </location>
</feature>
<feature type="transmembrane region" description="Helical" evidence="14">
    <location>
        <begin position="205"/>
        <end position="223"/>
    </location>
</feature>
<dbReference type="GO" id="GO:0008237">
    <property type="term" value="F:metallopeptidase activity"/>
    <property type="evidence" value="ECO:0007669"/>
    <property type="project" value="UniProtKB-UniRule"/>
</dbReference>
<feature type="transmembrane region" description="Helical" evidence="14">
    <location>
        <begin position="48"/>
        <end position="68"/>
    </location>
</feature>
<keyword evidence="8 14" id="KW-0378">Hydrolase</keyword>
<keyword evidence="12 17" id="KW-0129">CBS domain</keyword>
<sequence>MGERTALRLGRVAGIEIRVDWSLLIIFSLISLSLGAGLFPAWHPDWSALLIWATAITAAVLFFGSVLLHELSHAVVGRANGIPIPRITLFMFGGMAHMEKEPPSWRAELYMAAIGPITSLVLGFLFLGLAKIVVGPVEIDPDNPQESFAALGPAVSLLIWLGPINIILGLFNLVPGFPLDGGRILRAALWGATGDLLTATRRASAVGQGFAWILMASGFLMILGLRVPIFGAGFINGLWIALIGWFLNNAAVVSYRQLLVHQWLEDVPVIRLMHTRFEPVSPQLSLQELVDDHVMPSGQRAFPVEERGRFIGMICLRDLPKRPRDAWRTTTVGDIMTPRHELVTLTPEQDAAAALDLFGKRDVNQLPVLKDGQVLGLVRREDILKWLSLHAGLPVTEGGRPASRPLG</sequence>
<evidence type="ECO:0000256" key="7">
    <source>
        <dbReference type="ARBA" id="ARBA00022737"/>
    </source>
</evidence>
<evidence type="ECO:0000256" key="14">
    <source>
        <dbReference type="PIRNR" id="PIRNR006404"/>
    </source>
</evidence>
<feature type="binding site" evidence="16">
    <location>
        <position position="180"/>
    </location>
    <ligand>
        <name>Zn(2+)</name>
        <dbReference type="ChEBI" id="CHEBI:29105"/>
        <note>catalytic</note>
    </ligand>
</feature>
<evidence type="ECO:0000256" key="3">
    <source>
        <dbReference type="ARBA" id="ARBA00022475"/>
    </source>
</evidence>
<dbReference type="InterPro" id="IPR016483">
    <property type="entry name" value="UCP006404_Pept_M50_CBS"/>
</dbReference>
<dbReference type="SMART" id="SM00116">
    <property type="entry name" value="CBS"/>
    <property type="match status" value="2"/>
</dbReference>
<evidence type="ECO:0000256" key="9">
    <source>
        <dbReference type="ARBA" id="ARBA00022833"/>
    </source>
</evidence>
<evidence type="ECO:0000313" key="20">
    <source>
        <dbReference type="Proteomes" id="UP000266313"/>
    </source>
</evidence>
<evidence type="ECO:0000256" key="15">
    <source>
        <dbReference type="PIRSR" id="PIRSR006404-1"/>
    </source>
</evidence>
<keyword evidence="4 14" id="KW-0645">Protease</keyword>
<evidence type="ECO:0000256" key="4">
    <source>
        <dbReference type="ARBA" id="ARBA00022670"/>
    </source>
</evidence>
<evidence type="ECO:0000256" key="5">
    <source>
        <dbReference type="ARBA" id="ARBA00022692"/>
    </source>
</evidence>
<keyword evidence="6 14" id="KW-0479">Metal-binding</keyword>
<dbReference type="Pfam" id="PF02163">
    <property type="entry name" value="Peptidase_M50"/>
    <property type="match status" value="2"/>
</dbReference>
<keyword evidence="13 14" id="KW-0472">Membrane</keyword>
<evidence type="ECO:0000256" key="2">
    <source>
        <dbReference type="ARBA" id="ARBA00007931"/>
    </source>
</evidence>
<evidence type="ECO:0000256" key="8">
    <source>
        <dbReference type="ARBA" id="ARBA00022801"/>
    </source>
</evidence>
<keyword evidence="10 14" id="KW-1133">Transmembrane helix</keyword>
<evidence type="ECO:0000256" key="11">
    <source>
        <dbReference type="ARBA" id="ARBA00023049"/>
    </source>
</evidence>
<feature type="transmembrane region" description="Helical" evidence="14">
    <location>
        <begin position="109"/>
        <end position="134"/>
    </location>
</feature>
<dbReference type="Pfam" id="PF00571">
    <property type="entry name" value="CBS"/>
    <property type="match status" value="1"/>
</dbReference>